<feature type="transmembrane region" description="Helical" evidence="1">
    <location>
        <begin position="42"/>
        <end position="61"/>
    </location>
</feature>
<proteinExistence type="predicted"/>
<organism>
    <name type="scientific">Serpula lacrymans var. lacrymans (strain S7.9)</name>
    <name type="common">Dry rot fungus</name>
    <dbReference type="NCBI Taxonomy" id="578457"/>
    <lineage>
        <taxon>Eukaryota</taxon>
        <taxon>Fungi</taxon>
        <taxon>Dikarya</taxon>
        <taxon>Basidiomycota</taxon>
        <taxon>Agaricomycotina</taxon>
        <taxon>Agaricomycetes</taxon>
        <taxon>Agaricomycetidae</taxon>
        <taxon>Boletales</taxon>
        <taxon>Coniophorineae</taxon>
        <taxon>Serpulaceae</taxon>
        <taxon>Serpula</taxon>
    </lineage>
</organism>
<dbReference type="RefSeq" id="XP_007322256.1">
    <property type="nucleotide sequence ID" value="XM_007322194.1"/>
</dbReference>
<keyword evidence="1" id="KW-1133">Transmembrane helix</keyword>
<accession>F8P783</accession>
<dbReference type="Proteomes" id="UP000008064">
    <property type="component" value="Unassembled WGS sequence"/>
</dbReference>
<name>F8P783_SERL9</name>
<reference evidence="2" key="1">
    <citation type="submission" date="2011-04" db="EMBL/GenBank/DDBJ databases">
        <title>Evolution of plant cell wall degrading machinery underlies the functional diversity of forest fungi.</title>
        <authorList>
            <consortium name="US DOE Joint Genome Institute (JGI-PGF)"/>
            <person name="Eastwood D.C."/>
            <person name="Floudas D."/>
            <person name="Binder M."/>
            <person name="Majcherczyk A."/>
            <person name="Schneider P."/>
            <person name="Aerts A."/>
            <person name="Asiegbu F.O."/>
            <person name="Baker S.E."/>
            <person name="Barry K."/>
            <person name="Bendiksby M."/>
            <person name="Blumentritt M."/>
            <person name="Coutinho P.M."/>
            <person name="Cullen D."/>
            <person name="Cullen D."/>
            <person name="Gathman A."/>
            <person name="Goodell B."/>
            <person name="Henrissat B."/>
            <person name="Ihrmark K."/>
            <person name="Kauserud H."/>
            <person name="Kohler A."/>
            <person name="LaButti K."/>
            <person name="Lapidus A."/>
            <person name="Lavin J.L."/>
            <person name="Lee Y.-H."/>
            <person name="Lindquist E."/>
            <person name="Lilly W."/>
            <person name="Lucas S."/>
            <person name="Morin E."/>
            <person name="Murat C."/>
            <person name="Oguiza J.A."/>
            <person name="Park J."/>
            <person name="Pisabarro A.G."/>
            <person name="Riley R."/>
            <person name="Rosling A."/>
            <person name="Salamov A."/>
            <person name="Schmidt O."/>
            <person name="Schmutz J."/>
            <person name="Skrede I."/>
            <person name="Stenlid J."/>
            <person name="Wiebenga A."/>
            <person name="Xie X."/>
            <person name="Kues U."/>
            <person name="Hibbett D.S."/>
            <person name="Hoffmeister D."/>
            <person name="Hogberg N."/>
            <person name="Martin F."/>
            <person name="Grigoriev I.V."/>
            <person name="Watkinson S.C."/>
        </authorList>
    </citation>
    <scope>NUCLEOTIDE SEQUENCE</scope>
    <source>
        <strain evidence="2">S7.9</strain>
    </source>
</reference>
<dbReference type="PANTHER" id="PTHR37471">
    <property type="entry name" value="UNNAMED PRODUCT"/>
    <property type="match status" value="1"/>
</dbReference>
<feature type="non-terminal residue" evidence="2">
    <location>
        <position position="421"/>
    </location>
</feature>
<dbReference type="GeneID" id="18808814"/>
<dbReference type="OrthoDB" id="6431331at2759"/>
<dbReference type="InterPro" id="IPR029058">
    <property type="entry name" value="AB_hydrolase_fold"/>
</dbReference>
<protein>
    <recommendedName>
        <fullName evidence="3">AB hydrolase-1 domain-containing protein</fullName>
    </recommendedName>
</protein>
<feature type="transmembrane region" description="Helical" evidence="1">
    <location>
        <begin position="12"/>
        <end position="30"/>
    </location>
</feature>
<keyword evidence="1" id="KW-0812">Transmembrane</keyword>
<dbReference type="PANTHER" id="PTHR37471:SF1">
    <property type="entry name" value="AB HYDROLASE-1 DOMAIN-CONTAINING PROTEIN"/>
    <property type="match status" value="1"/>
</dbReference>
<keyword evidence="1" id="KW-0472">Membrane</keyword>
<dbReference type="KEGG" id="sla:SERLADRAFT_333807"/>
<dbReference type="AlphaFoldDB" id="F8P783"/>
<dbReference type="Gene3D" id="3.40.50.1820">
    <property type="entry name" value="alpha/beta hydrolase"/>
    <property type="match status" value="1"/>
</dbReference>
<dbReference type="EMBL" id="GL945439">
    <property type="protein sequence ID" value="EGO21299.1"/>
    <property type="molecule type" value="Genomic_DNA"/>
</dbReference>
<sequence>MIGKTLPEYIFIRASIFLLRAIAPVSLLYLPWSLLWQRNLQFSWLTSYAVVESLFFTLVYLPRRHVLQKATGHPPVLSREKREELFRRCSGYIAGMGYPTGWFTSPAFRKDNVMDWILWALFSTTPDGYSDEWKEEMAQYIITVEQVLGKELETGYNKEARCMRLTLDPVEMLHRPLVWYLIVSFVDHMTFLKLYYLGFRHYNPTSWFRSFPLRAFTFLSRKSVDDRLSYWYRPHRSKTKLPILFLHGIGIGLYPYTPFLSELASQDPDVGILAIEFLPISTRITSPPSSRSTTCSSISHILDSLKLERVVVVSHSYGTVVTAHIRDPDISRALSRHFFWTENVLWKEDMKDRSVGVVLSGGDQIVDAEEVRKYLTGEDSPTGHWAGDNLDVLFYPDLDHSTVFDTRERRRPLLSLLHRYI</sequence>
<gene>
    <name evidence="2" type="ORF">SERLADRAFT_333807</name>
</gene>
<feature type="transmembrane region" description="Helical" evidence="1">
    <location>
        <begin position="177"/>
        <end position="196"/>
    </location>
</feature>
<evidence type="ECO:0000256" key="1">
    <source>
        <dbReference type="SAM" id="Phobius"/>
    </source>
</evidence>
<dbReference type="SUPFAM" id="SSF53474">
    <property type="entry name" value="alpha/beta-Hydrolases"/>
    <property type="match status" value="1"/>
</dbReference>
<evidence type="ECO:0008006" key="3">
    <source>
        <dbReference type="Google" id="ProtNLM"/>
    </source>
</evidence>
<evidence type="ECO:0000313" key="2">
    <source>
        <dbReference type="EMBL" id="EGO21299.1"/>
    </source>
</evidence>
<dbReference type="HOGENOM" id="CLU_027502_2_0_1"/>